<keyword evidence="3" id="KW-1185">Reference proteome</keyword>
<feature type="compositionally biased region" description="Basic and acidic residues" evidence="1">
    <location>
        <begin position="112"/>
        <end position="121"/>
    </location>
</feature>
<gene>
    <name evidence="2" type="ORF">PVAP13_3NG195595</name>
</gene>
<reference evidence="2" key="1">
    <citation type="submission" date="2020-05" db="EMBL/GenBank/DDBJ databases">
        <title>WGS assembly of Panicum virgatum.</title>
        <authorList>
            <person name="Lovell J.T."/>
            <person name="Jenkins J."/>
            <person name="Shu S."/>
            <person name="Juenger T.E."/>
            <person name="Schmutz J."/>
        </authorList>
    </citation>
    <scope>NUCLEOTIDE SEQUENCE</scope>
    <source>
        <strain evidence="2">AP13</strain>
    </source>
</reference>
<evidence type="ECO:0000313" key="2">
    <source>
        <dbReference type="EMBL" id="KAG2616395.1"/>
    </source>
</evidence>
<protein>
    <submittedName>
        <fullName evidence="2">Uncharacterized protein</fullName>
    </submittedName>
</protein>
<dbReference type="Proteomes" id="UP000823388">
    <property type="component" value="Chromosome 3N"/>
</dbReference>
<name>A0A8T0U3X1_PANVG</name>
<feature type="region of interest" description="Disordered" evidence="1">
    <location>
        <begin position="63"/>
        <end position="133"/>
    </location>
</feature>
<comment type="caution">
    <text evidence="2">The sequence shown here is derived from an EMBL/GenBank/DDBJ whole genome shotgun (WGS) entry which is preliminary data.</text>
</comment>
<accession>A0A8T0U3X1</accession>
<evidence type="ECO:0000256" key="1">
    <source>
        <dbReference type="SAM" id="MobiDB-lite"/>
    </source>
</evidence>
<dbReference type="EMBL" id="CM029042">
    <property type="protein sequence ID" value="KAG2616395.1"/>
    <property type="molecule type" value="Genomic_DNA"/>
</dbReference>
<evidence type="ECO:0000313" key="3">
    <source>
        <dbReference type="Proteomes" id="UP000823388"/>
    </source>
</evidence>
<proteinExistence type="predicted"/>
<dbReference type="AlphaFoldDB" id="A0A8T0U3X1"/>
<organism evidence="2 3">
    <name type="scientific">Panicum virgatum</name>
    <name type="common">Blackwell switchgrass</name>
    <dbReference type="NCBI Taxonomy" id="38727"/>
    <lineage>
        <taxon>Eukaryota</taxon>
        <taxon>Viridiplantae</taxon>
        <taxon>Streptophyta</taxon>
        <taxon>Embryophyta</taxon>
        <taxon>Tracheophyta</taxon>
        <taxon>Spermatophyta</taxon>
        <taxon>Magnoliopsida</taxon>
        <taxon>Liliopsida</taxon>
        <taxon>Poales</taxon>
        <taxon>Poaceae</taxon>
        <taxon>PACMAD clade</taxon>
        <taxon>Panicoideae</taxon>
        <taxon>Panicodae</taxon>
        <taxon>Paniceae</taxon>
        <taxon>Panicinae</taxon>
        <taxon>Panicum</taxon>
        <taxon>Panicum sect. Hiantes</taxon>
    </lineage>
</organism>
<sequence length="133" mass="13757">MLSCPACVLGPGGAAGREGIGRVPPRTGRERSKTVPRWRCCAALCPGWRGVEEQRRALAHAGGAAAATRGAERRKTTPLTCGPGASATRGRRKRPGCWAEVGRGGCRAGPARGKEKREAEGGSRAGWADLGPS</sequence>